<dbReference type="FunFam" id="3.30.1490.10:FF:000001">
    <property type="entry name" value="30S ribosomal protein S8"/>
    <property type="match status" value="1"/>
</dbReference>
<keyword evidence="2 4" id="KW-0689">Ribosomal protein</keyword>
<dbReference type="Gene3D" id="3.30.1490.10">
    <property type="match status" value="1"/>
</dbReference>
<comment type="similarity">
    <text evidence="1">Belongs to the universal ribosomal protein uS8 family.</text>
</comment>
<dbReference type="SUPFAM" id="SSF56047">
    <property type="entry name" value="Ribosomal protein S8"/>
    <property type="match status" value="1"/>
</dbReference>
<dbReference type="PANTHER" id="PTHR11758">
    <property type="entry name" value="40S RIBOSOMAL PROTEIN S15A"/>
    <property type="match status" value="1"/>
</dbReference>
<dbReference type="GO" id="GO:1990904">
    <property type="term" value="C:ribonucleoprotein complex"/>
    <property type="evidence" value="ECO:0007669"/>
    <property type="project" value="UniProtKB-KW"/>
</dbReference>
<reference evidence="4" key="1">
    <citation type="submission" date="2018-06" db="EMBL/GenBank/DDBJ databases">
        <authorList>
            <person name="Zhirakovskaya E."/>
        </authorList>
    </citation>
    <scope>NUCLEOTIDE SEQUENCE</scope>
</reference>
<evidence type="ECO:0000256" key="2">
    <source>
        <dbReference type="ARBA" id="ARBA00022980"/>
    </source>
</evidence>
<gene>
    <name evidence="4" type="ORF">MNBD_BACTEROID07-567</name>
</gene>
<evidence type="ECO:0000313" key="4">
    <source>
        <dbReference type="EMBL" id="VAW29932.1"/>
    </source>
</evidence>
<proteinExistence type="inferred from homology"/>
<organism evidence="4">
    <name type="scientific">hydrothermal vent metagenome</name>
    <dbReference type="NCBI Taxonomy" id="652676"/>
    <lineage>
        <taxon>unclassified sequences</taxon>
        <taxon>metagenomes</taxon>
        <taxon>ecological metagenomes</taxon>
    </lineage>
</organism>
<dbReference type="GO" id="GO:0005737">
    <property type="term" value="C:cytoplasm"/>
    <property type="evidence" value="ECO:0007669"/>
    <property type="project" value="UniProtKB-ARBA"/>
</dbReference>
<dbReference type="GO" id="GO:0003735">
    <property type="term" value="F:structural constituent of ribosome"/>
    <property type="evidence" value="ECO:0007669"/>
    <property type="project" value="InterPro"/>
</dbReference>
<name>A0A3B0UUA5_9ZZZZ</name>
<dbReference type="PROSITE" id="PS00053">
    <property type="entry name" value="RIBOSOMAL_S8"/>
    <property type="match status" value="1"/>
</dbReference>
<dbReference type="HAMAP" id="MF_01302_B">
    <property type="entry name" value="Ribosomal_uS8_B"/>
    <property type="match status" value="1"/>
</dbReference>
<protein>
    <submittedName>
        <fullName evidence="4">SSU ribosomal protein S8p (S15Ae)</fullName>
    </submittedName>
</protein>
<keyword evidence="3" id="KW-0687">Ribonucleoprotein</keyword>
<dbReference type="InterPro" id="IPR047863">
    <property type="entry name" value="Ribosomal_uS8_CS"/>
</dbReference>
<dbReference type="EMBL" id="UOET01000446">
    <property type="protein sequence ID" value="VAW29932.1"/>
    <property type="molecule type" value="Genomic_DNA"/>
</dbReference>
<evidence type="ECO:0000256" key="3">
    <source>
        <dbReference type="ARBA" id="ARBA00023274"/>
    </source>
</evidence>
<dbReference type="Pfam" id="PF00410">
    <property type="entry name" value="Ribosomal_S8"/>
    <property type="match status" value="1"/>
</dbReference>
<accession>A0A3B0UUA5</accession>
<evidence type="ECO:0000256" key="1">
    <source>
        <dbReference type="ARBA" id="ARBA00006471"/>
    </source>
</evidence>
<sequence length="128" mass="14269">MVSDRVGDFIIRLKNAGAVKHDAIELPYSAYIESIAKKLRKLGFVGDIEKKDDRTLRVALVYNEDGSAHIRDVKRISKPGRRLYISHLEAHVVAGGTGARIISTPKGILSDSEARRERVGGENLFEIW</sequence>
<dbReference type="InterPro" id="IPR035987">
    <property type="entry name" value="Ribosomal_uS8_sf"/>
</dbReference>
<dbReference type="GO" id="GO:0006412">
    <property type="term" value="P:translation"/>
    <property type="evidence" value="ECO:0007669"/>
    <property type="project" value="InterPro"/>
</dbReference>
<dbReference type="GO" id="GO:0005840">
    <property type="term" value="C:ribosome"/>
    <property type="evidence" value="ECO:0007669"/>
    <property type="project" value="UniProtKB-KW"/>
</dbReference>
<dbReference type="InterPro" id="IPR000630">
    <property type="entry name" value="Ribosomal_uS8"/>
</dbReference>
<dbReference type="AlphaFoldDB" id="A0A3B0UUA5"/>
<dbReference type="Gene3D" id="3.30.1370.30">
    <property type="match status" value="1"/>
</dbReference>